<dbReference type="InterPro" id="IPR023799">
    <property type="entry name" value="RbfA_dom_sf"/>
</dbReference>
<reference evidence="3 4" key="2">
    <citation type="journal article" date="2018" name="Annu Rev Anim Biosci">
        <title>Bat Biology, Genomes, and the Bat1K Project: To Generate Chromosome-Level Genomes for All Living Bat Species.</title>
        <authorList>
            <person name="Teeling E.C."/>
            <person name="Vernes S.C."/>
            <person name="Davalos L.M."/>
            <person name="Ray D.A."/>
            <person name="Gilbert M.T.P."/>
            <person name="Myers E."/>
        </authorList>
    </citation>
    <scope>NUCLEOTIDE SEQUENCE</scope>
</reference>
<dbReference type="GO" id="GO:0006364">
    <property type="term" value="P:rRNA processing"/>
    <property type="evidence" value="ECO:0007669"/>
    <property type="project" value="InterPro"/>
</dbReference>
<dbReference type="PANTHER" id="PTHR14725:SF0">
    <property type="entry name" value="RIBOSOME-BINDING FACTOR A, MITOCHONDRIAL-RELATED"/>
    <property type="match status" value="1"/>
</dbReference>
<dbReference type="AlphaFoldDB" id="A0A671G228"/>
<dbReference type="InterPro" id="IPR006140">
    <property type="entry name" value="D-isomer_DH_NAD-bd"/>
</dbReference>
<dbReference type="Pfam" id="PF02826">
    <property type="entry name" value="2-Hacid_dh_C"/>
    <property type="match status" value="1"/>
</dbReference>
<evidence type="ECO:0000256" key="1">
    <source>
        <dbReference type="SAM" id="MobiDB-lite"/>
    </source>
</evidence>
<feature type="region of interest" description="Disordered" evidence="1">
    <location>
        <begin position="254"/>
        <end position="273"/>
    </location>
</feature>
<feature type="domain" description="D-isomer specific 2-hydroxyacid dehydrogenase NAD-binding" evidence="2">
    <location>
        <begin position="14"/>
        <end position="104"/>
    </location>
</feature>
<dbReference type="InParanoid" id="A0A671G228"/>
<dbReference type="InterPro" id="IPR036291">
    <property type="entry name" value="NAD(P)-bd_dom_sf"/>
</dbReference>
<protein>
    <submittedName>
        <fullName evidence="3">Ribosome binding factor A</fullName>
    </submittedName>
</protein>
<accession>A0A671G228</accession>
<feature type="region of interest" description="Disordered" evidence="1">
    <location>
        <begin position="301"/>
        <end position="352"/>
    </location>
</feature>
<reference evidence="3" key="5">
    <citation type="submission" date="2025-09" db="UniProtKB">
        <authorList>
            <consortium name="Ensembl"/>
        </authorList>
    </citation>
    <scope>IDENTIFICATION</scope>
</reference>
<proteinExistence type="predicted"/>
<dbReference type="Ensembl" id="ENSRFET00010032539.1">
    <property type="protein sequence ID" value="ENSRFEP00010029993.1"/>
    <property type="gene ID" value="ENSRFEG00010019882.1"/>
</dbReference>
<dbReference type="PROSITE" id="PS01319">
    <property type="entry name" value="RBFA"/>
    <property type="match status" value="1"/>
</dbReference>
<keyword evidence="4" id="KW-1185">Reference proteome</keyword>
<dbReference type="FunCoup" id="A0A671G228">
    <property type="interactions" value="1710"/>
</dbReference>
<dbReference type="GO" id="GO:0051287">
    <property type="term" value="F:NAD binding"/>
    <property type="evidence" value="ECO:0007669"/>
    <property type="project" value="InterPro"/>
</dbReference>
<dbReference type="Gene3D" id="3.30.300.20">
    <property type="match status" value="1"/>
</dbReference>
<dbReference type="InterPro" id="IPR020053">
    <property type="entry name" value="Ribosome-bd_factorA_CS"/>
</dbReference>
<dbReference type="SUPFAM" id="SSF89919">
    <property type="entry name" value="Ribosome-binding factor A, RbfA"/>
    <property type="match status" value="1"/>
</dbReference>
<organism evidence="3 4">
    <name type="scientific">Rhinolophus ferrumequinum</name>
    <name type="common">Greater horseshoe bat</name>
    <dbReference type="NCBI Taxonomy" id="59479"/>
    <lineage>
        <taxon>Eukaryota</taxon>
        <taxon>Metazoa</taxon>
        <taxon>Chordata</taxon>
        <taxon>Craniata</taxon>
        <taxon>Vertebrata</taxon>
        <taxon>Euteleostomi</taxon>
        <taxon>Mammalia</taxon>
        <taxon>Eutheria</taxon>
        <taxon>Laurasiatheria</taxon>
        <taxon>Chiroptera</taxon>
        <taxon>Yinpterochiroptera</taxon>
        <taxon>Rhinolophoidea</taxon>
        <taxon>Rhinolophidae</taxon>
        <taxon>Rhinolophinae</taxon>
        <taxon>Rhinolophus</taxon>
    </lineage>
</organism>
<dbReference type="InterPro" id="IPR015946">
    <property type="entry name" value="KH_dom-like_a/b"/>
</dbReference>
<dbReference type="InterPro" id="IPR000238">
    <property type="entry name" value="RbfA"/>
</dbReference>
<dbReference type="SUPFAM" id="SSF51735">
    <property type="entry name" value="NAD(P)-binding Rossmann-fold domains"/>
    <property type="match status" value="1"/>
</dbReference>
<dbReference type="Gene3D" id="3.40.50.720">
    <property type="entry name" value="NAD(P)-binding Rossmann-like Domain"/>
    <property type="match status" value="1"/>
</dbReference>
<dbReference type="PANTHER" id="PTHR14725">
    <property type="entry name" value="RIBOSOME-BINDING FACTOR A, MITOCHONDRIAL-RELATED"/>
    <property type="match status" value="1"/>
</dbReference>
<evidence type="ECO:0000313" key="3">
    <source>
        <dbReference type="Ensembl" id="ENSRFEP00010029993.1"/>
    </source>
</evidence>
<sequence length="352" mass="39459">MAISPDTEEFFINWLGQEVTGATLGIVGMGRIGYKVAQRARAFEMILYHNRKCRKLEEEEAVGATYCERLDYLLQRSDFVMLAVGLTPQTHGLIGRRELRLMKPLLFSSTLAEIYKPSQLEFPTKSTSKKTKKEDHVRLRALNGLLYKALTDLLCTPQVSQEIYDLNVELSKVSVTWDFSACRVYWKATLSAERDTHAKAVLQRSSTQLRHLLMSQQTLRNVPPIVFIQDKGHAALAEVDRLLAVADFGPPDEKDDVIQNSCRDPEAPDAPPPCDTLGPAVSSSLTGIDHEALSRQIVEYKRRKDKGRGGVSPLWSGPQQVAELTKQKKKRKKCKPCPDNDLSQELPKVGGE</sequence>
<reference evidence="3" key="4">
    <citation type="submission" date="2025-08" db="UniProtKB">
        <authorList>
            <consortium name="Ensembl"/>
        </authorList>
    </citation>
    <scope>IDENTIFICATION</scope>
</reference>
<reference evidence="3 4" key="1">
    <citation type="journal article" date="2015" name="Annu Rev Anim Biosci">
        <title>The Genome 10K Project: a way forward.</title>
        <authorList>
            <person name="Koepfli K.P."/>
            <person name="Paten B."/>
            <person name="O'Brien S.J."/>
            <person name="Koepfli K.P."/>
            <person name="Paten B."/>
            <person name="Antunes A."/>
            <person name="Belov K."/>
            <person name="Bustamante C."/>
            <person name="Castoe T.A."/>
            <person name="Clawson H."/>
            <person name="Crawford A.J."/>
            <person name="Diekhans M."/>
            <person name="Distel D."/>
            <person name="Durbin R."/>
            <person name="Earl D."/>
            <person name="Fujita M.K."/>
            <person name="Gamble T."/>
            <person name="Georges A."/>
            <person name="Gemmell N."/>
            <person name="Gilbert M.T."/>
            <person name="Graves J.M."/>
            <person name="Green R.E."/>
            <person name="Hickey G."/>
            <person name="Jarvis E.D."/>
            <person name="Johnson W."/>
            <person name="Komissarov A."/>
            <person name="Korf I."/>
            <person name="Kuhn R."/>
            <person name="Larkin D.M."/>
            <person name="Lewin H."/>
            <person name="Lopez J.V."/>
            <person name="Ma J."/>
            <person name="Marques-Bonet T."/>
            <person name="Miller W."/>
            <person name="Murphy R."/>
            <person name="Pevzner P."/>
            <person name="Shapiro B."/>
            <person name="Steiner C."/>
            <person name="Tamazian G."/>
            <person name="Venkatesh B."/>
            <person name="Wang J."/>
            <person name="Wayne R."/>
            <person name="Wiley E."/>
            <person name="Yang H."/>
            <person name="Zhang G."/>
            <person name="Haussler D."/>
            <person name="Ryder O."/>
            <person name="O'Brien S.J."/>
        </authorList>
    </citation>
    <scope>NUCLEOTIDE SEQUENCE</scope>
</reference>
<evidence type="ECO:0000259" key="2">
    <source>
        <dbReference type="Pfam" id="PF02826"/>
    </source>
</evidence>
<evidence type="ECO:0000313" key="4">
    <source>
        <dbReference type="Proteomes" id="UP000472240"/>
    </source>
</evidence>
<reference evidence="4" key="3">
    <citation type="submission" date="2018-12" db="EMBL/GenBank/DDBJ databases">
        <title>G10K-VGP greater horseshoe bat female genome, primary haplotype.</title>
        <authorList>
            <person name="Teeling E."/>
            <person name="Myers G."/>
            <person name="Vernes S."/>
            <person name="Pippel M."/>
            <person name="Winkler S."/>
            <person name="Fedrigo O."/>
            <person name="Rhie A."/>
            <person name="Koren S."/>
            <person name="Phillippy A."/>
            <person name="Lewin H."/>
            <person name="Damas J."/>
            <person name="Howe K."/>
            <person name="Mountcastle J."/>
            <person name="Jarvis E.D."/>
        </authorList>
    </citation>
    <scope>NUCLEOTIDE SEQUENCE [LARGE SCALE GENOMIC DNA]</scope>
</reference>
<dbReference type="InterPro" id="IPR039212">
    <property type="entry name" value="RBFA_mitochondrial"/>
</dbReference>
<name>A0A671G228_RHIFE</name>
<gene>
    <name evidence="3" type="primary">RBFA</name>
</gene>
<dbReference type="GeneTree" id="ENSGT00390000011362"/>
<dbReference type="Pfam" id="PF02033">
    <property type="entry name" value="RBFA"/>
    <property type="match status" value="1"/>
</dbReference>
<dbReference type="Proteomes" id="UP000472240">
    <property type="component" value="Chromosome 19"/>
</dbReference>